<reference evidence="2" key="1">
    <citation type="journal article" date="2023" name="Front. Plant Sci.">
        <title>Chromosomal-level genome assembly of Melastoma candidum provides insights into trichome evolution.</title>
        <authorList>
            <person name="Zhong Y."/>
            <person name="Wu W."/>
            <person name="Sun C."/>
            <person name="Zou P."/>
            <person name="Liu Y."/>
            <person name="Dai S."/>
            <person name="Zhou R."/>
        </authorList>
    </citation>
    <scope>NUCLEOTIDE SEQUENCE [LARGE SCALE GENOMIC DNA]</scope>
</reference>
<protein>
    <submittedName>
        <fullName evidence="1">Uncharacterized protein</fullName>
    </submittedName>
</protein>
<accession>A0ACB9R030</accession>
<proteinExistence type="predicted"/>
<comment type="caution">
    <text evidence="1">The sequence shown here is derived from an EMBL/GenBank/DDBJ whole genome shotgun (WGS) entry which is preliminary data.</text>
</comment>
<dbReference type="Proteomes" id="UP001057402">
    <property type="component" value="Chromosome 4"/>
</dbReference>
<dbReference type="EMBL" id="CM042883">
    <property type="protein sequence ID" value="KAI4372436.1"/>
    <property type="molecule type" value="Genomic_DNA"/>
</dbReference>
<organism evidence="1 2">
    <name type="scientific">Melastoma candidum</name>
    <dbReference type="NCBI Taxonomy" id="119954"/>
    <lineage>
        <taxon>Eukaryota</taxon>
        <taxon>Viridiplantae</taxon>
        <taxon>Streptophyta</taxon>
        <taxon>Embryophyta</taxon>
        <taxon>Tracheophyta</taxon>
        <taxon>Spermatophyta</taxon>
        <taxon>Magnoliopsida</taxon>
        <taxon>eudicotyledons</taxon>
        <taxon>Gunneridae</taxon>
        <taxon>Pentapetalae</taxon>
        <taxon>rosids</taxon>
        <taxon>malvids</taxon>
        <taxon>Myrtales</taxon>
        <taxon>Melastomataceae</taxon>
        <taxon>Melastomatoideae</taxon>
        <taxon>Melastomateae</taxon>
        <taxon>Melastoma</taxon>
    </lineage>
</organism>
<sequence length="363" mass="41068">MELKCLNSMGVVWSSFARDCKDTASLRFSRKFSSRGGVTPNSGTNSVTPRCLAPQDRSVGPVIQHNIFTDSHFVNAKHGVNGLNSGLYMRDPMVLDSCEDEYGGVLVNPDRLPAKPDAFVPMLRSSLSHWRNQGKKGVWLELPLELSELVPIAVKEGFRYHHAERGYVMLTFWLPEGPCMLPGNASHQVGVGGFVVNDKNEILVVQERYCTPAVTSLWKLPTGFIQECEEIYDGAVREVKEETGIDTEFVEVIAFRHAHLVAFEKSDLFFICMLRPLSTQISVDDHEILAAKWMPLVEFFEQPLIREDRMFKKIINICLARLGRRYCGLFPHPVTSEFDGKESTLYYNILRTEDDSNCRNRGS</sequence>
<keyword evidence="2" id="KW-1185">Reference proteome</keyword>
<evidence type="ECO:0000313" key="1">
    <source>
        <dbReference type="EMBL" id="KAI4372436.1"/>
    </source>
</evidence>
<evidence type="ECO:0000313" key="2">
    <source>
        <dbReference type="Proteomes" id="UP001057402"/>
    </source>
</evidence>
<name>A0ACB9R030_9MYRT</name>
<gene>
    <name evidence="1" type="ORF">MLD38_010668</name>
</gene>